<dbReference type="PANTHER" id="PTHR12874">
    <property type="entry name" value="F-BOX ONLY PROTEIN 48-RELATED"/>
    <property type="match status" value="1"/>
</dbReference>
<dbReference type="InterPro" id="IPR036047">
    <property type="entry name" value="F-box-like_dom_sf"/>
</dbReference>
<feature type="region of interest" description="Disordered" evidence="2">
    <location>
        <begin position="1"/>
        <end position="112"/>
    </location>
</feature>
<gene>
    <name evidence="4" type="ORF">L202_08261</name>
</gene>
<dbReference type="GO" id="GO:0005737">
    <property type="term" value="C:cytoplasm"/>
    <property type="evidence" value="ECO:0007669"/>
    <property type="project" value="TreeGrafter"/>
</dbReference>
<dbReference type="OrthoDB" id="2117972at2759"/>
<dbReference type="Gene3D" id="1.20.1280.50">
    <property type="match status" value="1"/>
</dbReference>
<evidence type="ECO:0000256" key="2">
    <source>
        <dbReference type="SAM" id="MobiDB-lite"/>
    </source>
</evidence>
<keyword evidence="5" id="KW-1185">Reference proteome</keyword>
<evidence type="ECO:0000313" key="5">
    <source>
        <dbReference type="Proteomes" id="UP000094065"/>
    </source>
</evidence>
<dbReference type="PANTHER" id="PTHR12874:SF9">
    <property type="entry name" value="F-BOX ONLY PROTEIN 48"/>
    <property type="match status" value="1"/>
</dbReference>
<dbReference type="GO" id="GO:0019005">
    <property type="term" value="C:SCF ubiquitin ligase complex"/>
    <property type="evidence" value="ECO:0007669"/>
    <property type="project" value="TreeGrafter"/>
</dbReference>
<dbReference type="Proteomes" id="UP000094065">
    <property type="component" value="Unassembled WGS sequence"/>
</dbReference>
<dbReference type="GeneID" id="30159570"/>
<keyword evidence="1" id="KW-0833">Ubl conjugation pathway</keyword>
<proteinExistence type="predicted"/>
<dbReference type="AlphaFoldDB" id="A0A1E3H915"/>
<feature type="compositionally biased region" description="Basic and acidic residues" evidence="2">
    <location>
        <begin position="84"/>
        <end position="101"/>
    </location>
</feature>
<accession>A0A1E3H915</accession>
<dbReference type="InterPro" id="IPR045464">
    <property type="entry name" value="Hrt3/FBXO9_C"/>
</dbReference>
<feature type="compositionally biased region" description="Low complexity" evidence="2">
    <location>
        <begin position="9"/>
        <end position="18"/>
    </location>
</feature>
<evidence type="ECO:0000256" key="1">
    <source>
        <dbReference type="ARBA" id="ARBA00022786"/>
    </source>
</evidence>
<protein>
    <recommendedName>
        <fullName evidence="3">F-box domain-containing protein</fullName>
    </recommendedName>
</protein>
<organism evidence="4 5">
    <name type="scientific">Cryptococcus amylolentus CBS 6039</name>
    <dbReference type="NCBI Taxonomy" id="1295533"/>
    <lineage>
        <taxon>Eukaryota</taxon>
        <taxon>Fungi</taxon>
        <taxon>Dikarya</taxon>
        <taxon>Basidiomycota</taxon>
        <taxon>Agaricomycotina</taxon>
        <taxon>Tremellomycetes</taxon>
        <taxon>Tremellales</taxon>
        <taxon>Cryptococcaceae</taxon>
        <taxon>Cryptococcus</taxon>
    </lineage>
</organism>
<dbReference type="GO" id="GO:0031146">
    <property type="term" value="P:SCF-dependent proteasomal ubiquitin-dependent protein catabolic process"/>
    <property type="evidence" value="ECO:0007669"/>
    <property type="project" value="TreeGrafter"/>
</dbReference>
<comment type="caution">
    <text evidence="4">The sequence shown here is derived from an EMBL/GenBank/DDBJ whole genome shotgun (WGS) entry which is preliminary data.</text>
</comment>
<sequence>MSPQPSRPDTPSTSSTPDITDDFSRLDLHAPREQSSSSASSPIAAGKDKVDEDEELERFRAQWRQELLAKKSEGGVGGDTGESLPKKENKEVEDVEVDGKGKGKQVSPKVTKAPQLSTFQDEDDEAPTMGPLAHTVAPTVNRTHASKKTLTHRERAIQTYAKAVESEQSGQLNEALIHYRRAFRMEDEVDKLYTKAMAKASADQIAEKAAMSEDLMSEIPNSSDIISPSAPAEEPYSFQRHIQLDADYDKSSALPSIATSTAHKSPLSTILRSLPINSWELAFLPENDKLPIPIANLPAELFDTIFAHLDVIWIERFASTCWRARYLTNGSMAWRRVCERIYRPPAMVPPGGAVKTQDLVKKHGGEWRTTLIEEERVRMDGCYIAVCHYIRPGAGEEWVTITHLITYHRYLRFYPDGSVISYLTTDHPSDVVPVLKPSLRGKGLHFGRWRLLRSDAPLDPENDPIWVPSKPHEKKPARILVSGLLEPGIKEAKYEFEMELALRETSRGRWNKLDLLEYRSVNLGTDETLGLGLRNQKPFYFSKVRSYNPPF</sequence>
<reference evidence="4 5" key="1">
    <citation type="submission" date="2016-06" db="EMBL/GenBank/DDBJ databases">
        <title>Evolution of pathogenesis and genome organization in the Tremellales.</title>
        <authorList>
            <person name="Cuomo C."/>
            <person name="Litvintseva A."/>
            <person name="Heitman J."/>
            <person name="Chen Y."/>
            <person name="Sun S."/>
            <person name="Springer D."/>
            <person name="Dromer F."/>
            <person name="Young S."/>
            <person name="Zeng Q."/>
            <person name="Chapman S."/>
            <person name="Gujja S."/>
            <person name="Saif S."/>
            <person name="Birren B."/>
        </authorList>
    </citation>
    <scope>NUCLEOTIDE SEQUENCE [LARGE SCALE GENOMIC DNA]</scope>
    <source>
        <strain evidence="4 5">CBS 6039</strain>
    </source>
</reference>
<dbReference type="RefSeq" id="XP_018988769.1">
    <property type="nucleotide sequence ID" value="XM_019143106.1"/>
</dbReference>
<dbReference type="Pfam" id="PF19270">
    <property type="entry name" value="FBO_C"/>
    <property type="match status" value="1"/>
</dbReference>
<feature type="compositionally biased region" description="Basic and acidic residues" evidence="2">
    <location>
        <begin position="22"/>
        <end position="32"/>
    </location>
</feature>
<dbReference type="SUPFAM" id="SSF81383">
    <property type="entry name" value="F-box domain"/>
    <property type="match status" value="1"/>
</dbReference>
<evidence type="ECO:0000313" key="4">
    <source>
        <dbReference type="EMBL" id="ODN72828.1"/>
    </source>
</evidence>
<dbReference type="STRING" id="1295533.A0A1E3H915"/>
<name>A0A1E3H915_9TREE</name>
<dbReference type="EMBL" id="AWGJ01000014">
    <property type="protein sequence ID" value="ODN72828.1"/>
    <property type="molecule type" value="Genomic_DNA"/>
</dbReference>
<feature type="domain" description="F-box" evidence="3">
    <location>
        <begin position="291"/>
        <end position="337"/>
    </location>
</feature>
<dbReference type="InterPro" id="IPR001810">
    <property type="entry name" value="F-box_dom"/>
</dbReference>
<dbReference type="PROSITE" id="PS50181">
    <property type="entry name" value="FBOX"/>
    <property type="match status" value="1"/>
</dbReference>
<evidence type="ECO:0000259" key="3">
    <source>
        <dbReference type="PROSITE" id="PS50181"/>
    </source>
</evidence>